<dbReference type="RefSeq" id="WP_068496321.1">
    <property type="nucleotide sequence ID" value="NZ_LWQU01000006.1"/>
</dbReference>
<sequence>MVDDLDITRRTQYAPLAPVQPGVQLVNPIEEAAQQSLTVVDAVQLSAQASARMKDMREMLEGSTIAEAWLRHKLEPPDLNDPRALENSARSTDSNSEDKEKQDSLKSAFRQTMNDIGWLLDAIGVNKADTDPIAEAIAQKAASTGVGILPPLPETIARARQAGAVAALFVENIGVTIQRSKVVDVAVDRVTITQVHDSVGDRFAGTDKPLVLDVGGELQMVRTPSEGSRTFGAITPNARPESDSATRTAEALSDAALRPEDPRRALLIVREGGQLHREGTVRVKMDALMPIR</sequence>
<dbReference type="AlphaFoldDB" id="A0A178MZP9"/>
<name>A0A178MZP9_9PROT</name>
<gene>
    <name evidence="2" type="ORF">A6A05_18240</name>
</gene>
<dbReference type="OrthoDB" id="9994647at2"/>
<dbReference type="Proteomes" id="UP000078543">
    <property type="component" value="Unassembled WGS sequence"/>
</dbReference>
<dbReference type="EMBL" id="LWQU01000006">
    <property type="protein sequence ID" value="OAN67609.1"/>
    <property type="molecule type" value="Genomic_DNA"/>
</dbReference>
<protein>
    <submittedName>
        <fullName evidence="2">Uncharacterized protein</fullName>
    </submittedName>
</protein>
<organism evidence="2 3">
    <name type="scientific">Magnetospirillum moscoviense</name>
    <dbReference type="NCBI Taxonomy" id="1437059"/>
    <lineage>
        <taxon>Bacteria</taxon>
        <taxon>Pseudomonadati</taxon>
        <taxon>Pseudomonadota</taxon>
        <taxon>Alphaproteobacteria</taxon>
        <taxon>Rhodospirillales</taxon>
        <taxon>Rhodospirillaceae</taxon>
        <taxon>Magnetospirillum</taxon>
    </lineage>
</organism>
<proteinExistence type="predicted"/>
<feature type="region of interest" description="Disordered" evidence="1">
    <location>
        <begin position="76"/>
        <end position="106"/>
    </location>
</feature>
<reference evidence="2 3" key="1">
    <citation type="submission" date="2016-04" db="EMBL/GenBank/DDBJ databases">
        <title>Draft genome sequence of freshwater magnetotactic bacteria Magnetospirillum marisnigri SP-1 and Magnetospirillum moscoviense BB-1.</title>
        <authorList>
            <person name="Koziaeva V."/>
            <person name="Dziuba M.V."/>
            <person name="Ivanov T.M."/>
            <person name="Kuznetsov B."/>
            <person name="Grouzdev D.S."/>
        </authorList>
    </citation>
    <scope>NUCLEOTIDE SEQUENCE [LARGE SCALE GENOMIC DNA]</scope>
    <source>
        <strain evidence="2 3">BB-1</strain>
    </source>
</reference>
<dbReference type="STRING" id="1437059.A6A05_18240"/>
<evidence type="ECO:0000313" key="3">
    <source>
        <dbReference type="Proteomes" id="UP000078543"/>
    </source>
</evidence>
<comment type="caution">
    <text evidence="2">The sequence shown here is derived from an EMBL/GenBank/DDBJ whole genome shotgun (WGS) entry which is preliminary data.</text>
</comment>
<keyword evidence="3" id="KW-1185">Reference proteome</keyword>
<evidence type="ECO:0000313" key="2">
    <source>
        <dbReference type="EMBL" id="OAN67609.1"/>
    </source>
</evidence>
<accession>A0A178MZP9</accession>
<evidence type="ECO:0000256" key="1">
    <source>
        <dbReference type="SAM" id="MobiDB-lite"/>
    </source>
</evidence>